<reference evidence="2" key="1">
    <citation type="journal article" date="2023" name="Mol. Phylogenet. Evol.">
        <title>Genome-scale phylogeny and comparative genomics of the fungal order Sordariales.</title>
        <authorList>
            <person name="Hensen N."/>
            <person name="Bonometti L."/>
            <person name="Westerberg I."/>
            <person name="Brannstrom I.O."/>
            <person name="Guillou S."/>
            <person name="Cros-Aarteil S."/>
            <person name="Calhoun S."/>
            <person name="Haridas S."/>
            <person name="Kuo A."/>
            <person name="Mondo S."/>
            <person name="Pangilinan J."/>
            <person name="Riley R."/>
            <person name="LaButti K."/>
            <person name="Andreopoulos B."/>
            <person name="Lipzen A."/>
            <person name="Chen C."/>
            <person name="Yan M."/>
            <person name="Daum C."/>
            <person name="Ng V."/>
            <person name="Clum A."/>
            <person name="Steindorff A."/>
            <person name="Ohm R.A."/>
            <person name="Martin F."/>
            <person name="Silar P."/>
            <person name="Natvig D.O."/>
            <person name="Lalanne C."/>
            <person name="Gautier V."/>
            <person name="Ament-Velasquez S.L."/>
            <person name="Kruys A."/>
            <person name="Hutchinson M.I."/>
            <person name="Powell A.J."/>
            <person name="Barry K."/>
            <person name="Miller A.N."/>
            <person name="Grigoriev I.V."/>
            <person name="Debuchy R."/>
            <person name="Gladieux P."/>
            <person name="Hiltunen Thoren M."/>
            <person name="Johannesson H."/>
        </authorList>
    </citation>
    <scope>NUCLEOTIDE SEQUENCE</scope>
    <source>
        <strain evidence="2">CBS 892.96</strain>
    </source>
</reference>
<sequence length="253" mass="27670">MKQEQQLQQPDTLSGSSAPPNNTNPEMATPASAALIAMTMALDKLRSSIEKMDASMENMGTTMDKMDTNMNTHMEKITHSFGTLGGTLEKVHATLDKVHEAIQKQDRVTVIQSSCNDQLQVIQRQRSALNLSAGSLQQHSAPMQQPYGFPPMPAQPYWNGTQSATSSMQPNWNNIYRNGAAGTASVQHTQDRHVSAPLQYPLGHPMQPGVAASSVPSSVNNGLAQAFGIVPRDGAYKRRREEYGVFGMPFKRM</sequence>
<feature type="region of interest" description="Disordered" evidence="1">
    <location>
        <begin position="1"/>
        <end position="28"/>
    </location>
</feature>
<proteinExistence type="predicted"/>
<dbReference type="AlphaFoldDB" id="A0AAN6W002"/>
<protein>
    <submittedName>
        <fullName evidence="2">Uncharacterized protein</fullName>
    </submittedName>
</protein>
<gene>
    <name evidence="2" type="ORF">QBC36DRAFT_295097</name>
</gene>
<keyword evidence="3" id="KW-1185">Reference proteome</keyword>
<feature type="compositionally biased region" description="Polar residues" evidence="1">
    <location>
        <begin position="1"/>
        <end position="26"/>
    </location>
</feature>
<evidence type="ECO:0000313" key="2">
    <source>
        <dbReference type="EMBL" id="KAK4171706.1"/>
    </source>
</evidence>
<dbReference type="EMBL" id="MU866519">
    <property type="protein sequence ID" value="KAK4171706.1"/>
    <property type="molecule type" value="Genomic_DNA"/>
</dbReference>
<name>A0AAN6W002_9PEZI</name>
<evidence type="ECO:0000256" key="1">
    <source>
        <dbReference type="SAM" id="MobiDB-lite"/>
    </source>
</evidence>
<accession>A0AAN6W002</accession>
<dbReference type="Gene3D" id="1.20.5.300">
    <property type="match status" value="1"/>
</dbReference>
<organism evidence="2 3">
    <name type="scientific">Triangularia setosa</name>
    <dbReference type="NCBI Taxonomy" id="2587417"/>
    <lineage>
        <taxon>Eukaryota</taxon>
        <taxon>Fungi</taxon>
        <taxon>Dikarya</taxon>
        <taxon>Ascomycota</taxon>
        <taxon>Pezizomycotina</taxon>
        <taxon>Sordariomycetes</taxon>
        <taxon>Sordariomycetidae</taxon>
        <taxon>Sordariales</taxon>
        <taxon>Podosporaceae</taxon>
        <taxon>Triangularia</taxon>
    </lineage>
</organism>
<comment type="caution">
    <text evidence="2">The sequence shown here is derived from an EMBL/GenBank/DDBJ whole genome shotgun (WGS) entry which is preliminary data.</text>
</comment>
<reference evidence="2" key="2">
    <citation type="submission" date="2023-05" db="EMBL/GenBank/DDBJ databases">
        <authorList>
            <consortium name="Lawrence Berkeley National Laboratory"/>
            <person name="Steindorff A."/>
            <person name="Hensen N."/>
            <person name="Bonometti L."/>
            <person name="Westerberg I."/>
            <person name="Brannstrom I.O."/>
            <person name="Guillou S."/>
            <person name="Cros-Aarteil S."/>
            <person name="Calhoun S."/>
            <person name="Haridas S."/>
            <person name="Kuo A."/>
            <person name="Mondo S."/>
            <person name="Pangilinan J."/>
            <person name="Riley R."/>
            <person name="Labutti K."/>
            <person name="Andreopoulos B."/>
            <person name="Lipzen A."/>
            <person name="Chen C."/>
            <person name="Yanf M."/>
            <person name="Daum C."/>
            <person name="Ng V."/>
            <person name="Clum A."/>
            <person name="Ohm R."/>
            <person name="Martin F."/>
            <person name="Silar P."/>
            <person name="Natvig D."/>
            <person name="Lalanne C."/>
            <person name="Gautier V."/>
            <person name="Ament-Velasquez S.L."/>
            <person name="Kruys A."/>
            <person name="Hutchinson M.I."/>
            <person name="Powell A.J."/>
            <person name="Barry K."/>
            <person name="Miller A.N."/>
            <person name="Grigoriev I.V."/>
            <person name="Debuchy R."/>
            <person name="Gladieux P."/>
            <person name="Thoren M.H."/>
            <person name="Johannesson H."/>
        </authorList>
    </citation>
    <scope>NUCLEOTIDE SEQUENCE</scope>
    <source>
        <strain evidence="2">CBS 892.96</strain>
    </source>
</reference>
<dbReference type="Proteomes" id="UP001302321">
    <property type="component" value="Unassembled WGS sequence"/>
</dbReference>
<evidence type="ECO:0000313" key="3">
    <source>
        <dbReference type="Proteomes" id="UP001302321"/>
    </source>
</evidence>